<dbReference type="GO" id="GO:0005886">
    <property type="term" value="C:plasma membrane"/>
    <property type="evidence" value="ECO:0007669"/>
    <property type="project" value="UniProtKB-SubCell"/>
</dbReference>
<feature type="transmembrane region" description="Helical" evidence="7">
    <location>
        <begin position="283"/>
        <end position="303"/>
    </location>
</feature>
<feature type="transmembrane region" description="Helical" evidence="7">
    <location>
        <begin position="88"/>
        <end position="114"/>
    </location>
</feature>
<dbReference type="GO" id="GO:0055085">
    <property type="term" value="P:transmembrane transport"/>
    <property type="evidence" value="ECO:0007669"/>
    <property type="project" value="InterPro"/>
</dbReference>
<evidence type="ECO:0000256" key="1">
    <source>
        <dbReference type="ARBA" id="ARBA00004651"/>
    </source>
</evidence>
<feature type="transmembrane region" description="Helical" evidence="7">
    <location>
        <begin position="135"/>
        <end position="156"/>
    </location>
</feature>
<name>A0A926QIV6_9BACL</name>
<feature type="transmembrane region" description="Helical" evidence="7">
    <location>
        <begin position="230"/>
        <end position="251"/>
    </location>
</feature>
<proteinExistence type="inferred from homology"/>
<evidence type="ECO:0000313" key="9">
    <source>
        <dbReference type="EMBL" id="MBD0379737.1"/>
    </source>
</evidence>
<evidence type="ECO:0000256" key="7">
    <source>
        <dbReference type="RuleBase" id="RU363032"/>
    </source>
</evidence>
<feature type="transmembrane region" description="Helical" evidence="7">
    <location>
        <begin position="190"/>
        <end position="209"/>
    </location>
</feature>
<comment type="subcellular location">
    <subcellularLocation>
        <location evidence="1 7">Cell membrane</location>
        <topology evidence="1 7">Multi-pass membrane protein</topology>
    </subcellularLocation>
</comment>
<evidence type="ECO:0000259" key="8">
    <source>
        <dbReference type="PROSITE" id="PS50928"/>
    </source>
</evidence>
<sequence length="316" mass="36229">MSSEASKVYLPAVRNTRSKLWKTVWKFRLLYLLLIPELIYFIIFKYVPMAGIIVAFKQYNLSLGFFDSPWIGFDNFKNFINGVYFRDILLNTILISLYKLVFGFSAPIVLALMLNEIRMVWFKRTVQTITYLPHFISWIIAYGLMVALFAPGSGLFNALLKQYGFDAIPFLTDPAWARTMIVASDIWKEAGWGAILYLAALVGIDPSLYEASRIDGANRWRQMWHITLPGIRNVIFILLILRMGSILDAGFDQIFIFVNSFNQEKADIIDTWVYRQGIERMQIGLATAVGVFKSVIGTVLVLLSNQLAKRFDGQIW</sequence>
<comment type="similarity">
    <text evidence="7">Belongs to the binding-protein-dependent transport system permease family.</text>
</comment>
<dbReference type="EMBL" id="JACVVD010000002">
    <property type="protein sequence ID" value="MBD0379737.1"/>
    <property type="molecule type" value="Genomic_DNA"/>
</dbReference>
<dbReference type="Gene3D" id="1.10.3720.10">
    <property type="entry name" value="MetI-like"/>
    <property type="match status" value="1"/>
</dbReference>
<dbReference type="PROSITE" id="PS50928">
    <property type="entry name" value="ABC_TM1"/>
    <property type="match status" value="1"/>
</dbReference>
<dbReference type="InterPro" id="IPR000515">
    <property type="entry name" value="MetI-like"/>
</dbReference>
<evidence type="ECO:0000256" key="4">
    <source>
        <dbReference type="ARBA" id="ARBA00022692"/>
    </source>
</evidence>
<protein>
    <submittedName>
        <fullName evidence="9">Sugar ABC transporter permease</fullName>
    </submittedName>
</protein>
<dbReference type="Proteomes" id="UP000650466">
    <property type="component" value="Unassembled WGS sequence"/>
</dbReference>
<keyword evidence="5 7" id="KW-1133">Transmembrane helix</keyword>
<keyword evidence="3" id="KW-1003">Cell membrane</keyword>
<organism evidence="9 10">
    <name type="scientific">Paenibacillus sedimenti</name>
    <dbReference type="NCBI Taxonomy" id="2770274"/>
    <lineage>
        <taxon>Bacteria</taxon>
        <taxon>Bacillati</taxon>
        <taxon>Bacillota</taxon>
        <taxon>Bacilli</taxon>
        <taxon>Bacillales</taxon>
        <taxon>Paenibacillaceae</taxon>
        <taxon>Paenibacillus</taxon>
    </lineage>
</organism>
<dbReference type="InterPro" id="IPR050809">
    <property type="entry name" value="UgpAE/MalFG_permease"/>
</dbReference>
<dbReference type="AlphaFoldDB" id="A0A926QIV6"/>
<accession>A0A926QIV6</accession>
<dbReference type="PANTHER" id="PTHR43227:SF11">
    <property type="entry name" value="BLL4140 PROTEIN"/>
    <property type="match status" value="1"/>
</dbReference>
<dbReference type="Pfam" id="PF00528">
    <property type="entry name" value="BPD_transp_1"/>
    <property type="match status" value="1"/>
</dbReference>
<feature type="transmembrane region" description="Helical" evidence="7">
    <location>
        <begin position="29"/>
        <end position="56"/>
    </location>
</feature>
<evidence type="ECO:0000256" key="2">
    <source>
        <dbReference type="ARBA" id="ARBA00022448"/>
    </source>
</evidence>
<keyword evidence="4 7" id="KW-0812">Transmembrane</keyword>
<comment type="caution">
    <text evidence="9">The sequence shown here is derived from an EMBL/GenBank/DDBJ whole genome shotgun (WGS) entry which is preliminary data.</text>
</comment>
<evidence type="ECO:0000256" key="6">
    <source>
        <dbReference type="ARBA" id="ARBA00023136"/>
    </source>
</evidence>
<reference evidence="9" key="1">
    <citation type="submission" date="2020-09" db="EMBL/GenBank/DDBJ databases">
        <title>Draft Genome Sequence of Paenibacillus sp. WST5.</title>
        <authorList>
            <person name="Bao Z."/>
        </authorList>
    </citation>
    <scope>NUCLEOTIDE SEQUENCE</scope>
    <source>
        <strain evidence="9">WST5</strain>
    </source>
</reference>
<feature type="domain" description="ABC transmembrane type-1" evidence="8">
    <location>
        <begin position="89"/>
        <end position="304"/>
    </location>
</feature>
<dbReference type="PANTHER" id="PTHR43227">
    <property type="entry name" value="BLL4140 PROTEIN"/>
    <property type="match status" value="1"/>
</dbReference>
<evidence type="ECO:0000256" key="3">
    <source>
        <dbReference type="ARBA" id="ARBA00022475"/>
    </source>
</evidence>
<dbReference type="CDD" id="cd06261">
    <property type="entry name" value="TM_PBP2"/>
    <property type="match status" value="1"/>
</dbReference>
<keyword evidence="2 7" id="KW-0813">Transport</keyword>
<keyword evidence="6 7" id="KW-0472">Membrane</keyword>
<dbReference type="InterPro" id="IPR035906">
    <property type="entry name" value="MetI-like_sf"/>
</dbReference>
<gene>
    <name evidence="9" type="ORF">ICC18_06405</name>
</gene>
<dbReference type="SUPFAM" id="SSF161098">
    <property type="entry name" value="MetI-like"/>
    <property type="match status" value="1"/>
</dbReference>
<evidence type="ECO:0000256" key="5">
    <source>
        <dbReference type="ARBA" id="ARBA00022989"/>
    </source>
</evidence>
<keyword evidence="10" id="KW-1185">Reference proteome</keyword>
<evidence type="ECO:0000313" key="10">
    <source>
        <dbReference type="Proteomes" id="UP000650466"/>
    </source>
</evidence>